<evidence type="ECO:0000313" key="1">
    <source>
        <dbReference type="EMBL" id="ODS32088.1"/>
    </source>
</evidence>
<proteinExistence type="predicted"/>
<evidence type="ECO:0000313" key="2">
    <source>
        <dbReference type="Proteomes" id="UP000094056"/>
    </source>
</evidence>
<gene>
    <name evidence="1" type="ORF">SCARUB_02795</name>
</gene>
<comment type="caution">
    <text evidence="1">The sequence shown here is derived from an EMBL/GenBank/DDBJ whole genome shotgun (WGS) entry which is preliminary data.</text>
</comment>
<dbReference type="EMBL" id="MAYW01000078">
    <property type="protein sequence ID" value="ODS32088.1"/>
    <property type="molecule type" value="Genomic_DNA"/>
</dbReference>
<reference evidence="1 2" key="1">
    <citation type="submission" date="2016-07" db="EMBL/GenBank/DDBJ databases">
        <title>Draft genome of Scalindua rubra, obtained from a brine-seawater interface in the Red Sea, sheds light on salt adaptation in anammox bacteria.</title>
        <authorList>
            <person name="Speth D.R."/>
            <person name="Lagkouvardos I."/>
            <person name="Wang Y."/>
            <person name="Qian P.-Y."/>
            <person name="Dutilh B.E."/>
            <person name="Jetten M.S."/>
        </authorList>
    </citation>
    <scope>NUCLEOTIDE SEQUENCE [LARGE SCALE GENOMIC DNA]</scope>
    <source>
        <strain evidence="1">BSI-1</strain>
    </source>
</reference>
<protein>
    <submittedName>
        <fullName evidence="1">Uncharacterized protein</fullName>
    </submittedName>
</protein>
<dbReference type="Proteomes" id="UP000094056">
    <property type="component" value="Unassembled WGS sequence"/>
</dbReference>
<name>A0A1E3X901_9BACT</name>
<accession>A0A1E3X901</accession>
<dbReference type="AlphaFoldDB" id="A0A1E3X901"/>
<organism evidence="1 2">
    <name type="scientific">Candidatus Scalindua rubra</name>
    <dbReference type="NCBI Taxonomy" id="1872076"/>
    <lineage>
        <taxon>Bacteria</taxon>
        <taxon>Pseudomonadati</taxon>
        <taxon>Planctomycetota</taxon>
        <taxon>Candidatus Brocadiia</taxon>
        <taxon>Candidatus Brocadiales</taxon>
        <taxon>Candidatus Scalinduaceae</taxon>
        <taxon>Candidatus Scalindua</taxon>
    </lineage>
</organism>
<sequence length="154" mass="17980">MQNVTTVSFAIEFEIETDDGYYCAKESFLQQLDEIKKWIVNDDFFELAKHDGDDLYSRTEKEKYFEELKVHILKSENSMGQVSINLDNEIVLGDYGPELDEGILEFPQSFSTSDGFLLNIIANHPSSIEEILEEKKEWLDKVEMFDFNYGYWCG</sequence>